<name>A0A8T0IB57_CERPU</name>
<feature type="domain" description="Expansin-like CBD" evidence="9">
    <location>
        <begin position="177"/>
        <end position="259"/>
    </location>
</feature>
<evidence type="ECO:0000256" key="2">
    <source>
        <dbReference type="ARBA" id="ARBA00022512"/>
    </source>
</evidence>
<dbReference type="AlphaFoldDB" id="A0A8T0IB57"/>
<dbReference type="InterPro" id="IPR007112">
    <property type="entry name" value="Expansin/allergen_DPBB_dom"/>
</dbReference>
<keyword evidence="7" id="KW-1133">Transmembrane helix</keyword>
<evidence type="ECO:0000256" key="4">
    <source>
        <dbReference type="ARBA" id="ARBA00022729"/>
    </source>
</evidence>
<keyword evidence="3 6" id="KW-0964">Secreted</keyword>
<dbReference type="InterPro" id="IPR007117">
    <property type="entry name" value="Expansin_CBD"/>
</dbReference>
<dbReference type="GO" id="GO:0016020">
    <property type="term" value="C:membrane"/>
    <property type="evidence" value="ECO:0007669"/>
    <property type="project" value="UniProtKB-SubCell"/>
</dbReference>
<dbReference type="PANTHER" id="PTHR31867">
    <property type="entry name" value="EXPANSIN-A15"/>
    <property type="match status" value="1"/>
</dbReference>
<feature type="transmembrane region" description="Helical" evidence="7">
    <location>
        <begin position="6"/>
        <end position="26"/>
    </location>
</feature>
<dbReference type="Pfam" id="PF03330">
    <property type="entry name" value="DPBB_1"/>
    <property type="match status" value="1"/>
</dbReference>
<dbReference type="CDD" id="cd22274">
    <property type="entry name" value="DPBB_EXPA_N"/>
    <property type="match status" value="1"/>
</dbReference>
<dbReference type="SUPFAM" id="SSF49590">
    <property type="entry name" value="PHL pollen allergen"/>
    <property type="match status" value="1"/>
</dbReference>
<dbReference type="EMBL" id="CM026424">
    <property type="protein sequence ID" value="KAG0580960.1"/>
    <property type="molecule type" value="Genomic_DNA"/>
</dbReference>
<feature type="domain" description="Expansin-like EG45" evidence="8">
    <location>
        <begin position="54"/>
        <end position="167"/>
    </location>
</feature>
<dbReference type="Gene3D" id="2.40.40.10">
    <property type="entry name" value="RlpA-like domain"/>
    <property type="match status" value="1"/>
</dbReference>
<dbReference type="PROSITE" id="PS50843">
    <property type="entry name" value="EXPANSIN_CBD"/>
    <property type="match status" value="1"/>
</dbReference>
<evidence type="ECO:0000259" key="8">
    <source>
        <dbReference type="PROSITE" id="PS50842"/>
    </source>
</evidence>
<keyword evidence="2 6" id="KW-0134">Cell wall</keyword>
<gene>
    <name evidence="10" type="ORF">KC19_4G213400</name>
</gene>
<dbReference type="InterPro" id="IPR036908">
    <property type="entry name" value="RlpA-like_sf"/>
</dbReference>
<dbReference type="PRINTS" id="PR01226">
    <property type="entry name" value="EXPANSIN"/>
</dbReference>
<sequence>MGHFNHNLVVTIVSFMFLNCFCFMYVHGGNFQPSSWSPAHATFYGGADASGTQGGACGYENLYNQGYGINTAAVSAPLFNDGAGCGACFELVCDSSQSDYCYSNASSIIVTTTNFCPKAPEGTENAWCDPPRIHFDLSEPIFLTFAQKVAGIVPVNYRRVPCLKDGGIKFTINGHKYFFLVLVTNVAGAGDIQELYIKASNTDWQPLTRNWGDNWELNQNTLNFVGQALSFKAVASDKSEVVSMNVTPVDWEFSQTFEGSNF</sequence>
<dbReference type="SUPFAM" id="SSF50685">
    <property type="entry name" value="Barwin-like endoglucanases"/>
    <property type="match status" value="1"/>
</dbReference>
<dbReference type="PRINTS" id="PR01225">
    <property type="entry name" value="EXPANSNFAMLY"/>
</dbReference>
<evidence type="ECO:0000256" key="1">
    <source>
        <dbReference type="ARBA" id="ARBA00005392"/>
    </source>
</evidence>
<comment type="caution">
    <text evidence="10">The sequence shown here is derived from an EMBL/GenBank/DDBJ whole genome shotgun (WGS) entry which is preliminary data.</text>
</comment>
<evidence type="ECO:0000313" key="10">
    <source>
        <dbReference type="EMBL" id="KAG0580960.1"/>
    </source>
</evidence>
<dbReference type="OrthoDB" id="5823761at2759"/>
<dbReference type="Proteomes" id="UP000822688">
    <property type="component" value="Chromosome 4"/>
</dbReference>
<keyword evidence="6" id="KW-0961">Cell wall biogenesis/degradation</keyword>
<keyword evidence="5 7" id="KW-0472">Membrane</keyword>
<dbReference type="Pfam" id="PF01357">
    <property type="entry name" value="Expansin_C"/>
    <property type="match status" value="1"/>
</dbReference>
<evidence type="ECO:0000259" key="9">
    <source>
        <dbReference type="PROSITE" id="PS50843"/>
    </source>
</evidence>
<dbReference type="GO" id="GO:0009664">
    <property type="term" value="P:plant-type cell wall organization"/>
    <property type="evidence" value="ECO:0007669"/>
    <property type="project" value="InterPro"/>
</dbReference>
<evidence type="ECO:0000256" key="6">
    <source>
        <dbReference type="RuleBase" id="RU365023"/>
    </source>
</evidence>
<dbReference type="SMART" id="SM00837">
    <property type="entry name" value="DPBB_1"/>
    <property type="match status" value="1"/>
</dbReference>
<protein>
    <recommendedName>
        <fullName evidence="6">Expansin</fullName>
    </recommendedName>
</protein>
<dbReference type="InterPro" id="IPR009009">
    <property type="entry name" value="RlpA-like_DPBB"/>
</dbReference>
<keyword evidence="11" id="KW-1185">Reference proteome</keyword>
<comment type="similarity">
    <text evidence="1 6">Belongs to the expansin family. Expansin A subfamily.</text>
</comment>
<evidence type="ECO:0000256" key="5">
    <source>
        <dbReference type="ARBA" id="ARBA00023136"/>
    </source>
</evidence>
<comment type="subcellular location">
    <subcellularLocation>
        <location evidence="6">Secreted</location>
        <location evidence="6">Cell wall</location>
    </subcellularLocation>
    <subcellularLocation>
        <location evidence="6">Membrane</location>
        <topology evidence="6">Peripheral membrane protein</topology>
    </subcellularLocation>
</comment>
<evidence type="ECO:0000256" key="3">
    <source>
        <dbReference type="ARBA" id="ARBA00022525"/>
    </source>
</evidence>
<reference evidence="10" key="1">
    <citation type="submission" date="2020-06" db="EMBL/GenBank/DDBJ databases">
        <title>WGS assembly of Ceratodon purpureus strain R40.</title>
        <authorList>
            <person name="Carey S.B."/>
            <person name="Jenkins J."/>
            <person name="Shu S."/>
            <person name="Lovell J.T."/>
            <person name="Sreedasyam A."/>
            <person name="Maumus F."/>
            <person name="Tiley G.P."/>
            <person name="Fernandez-Pozo N."/>
            <person name="Barry K."/>
            <person name="Chen C."/>
            <person name="Wang M."/>
            <person name="Lipzen A."/>
            <person name="Daum C."/>
            <person name="Saski C.A."/>
            <person name="Payton A.C."/>
            <person name="Mcbreen J.C."/>
            <person name="Conrad R.E."/>
            <person name="Kollar L.M."/>
            <person name="Olsson S."/>
            <person name="Huttunen S."/>
            <person name="Landis J.B."/>
            <person name="Wickett N.J."/>
            <person name="Johnson M.G."/>
            <person name="Rensing S.A."/>
            <person name="Grimwood J."/>
            <person name="Schmutz J."/>
            <person name="Mcdaniel S.F."/>
        </authorList>
    </citation>
    <scope>NUCLEOTIDE SEQUENCE</scope>
    <source>
        <strain evidence="10">R40</strain>
    </source>
</reference>
<proteinExistence type="inferred from homology"/>
<keyword evidence="4" id="KW-0732">Signal</keyword>
<evidence type="ECO:0000313" key="11">
    <source>
        <dbReference type="Proteomes" id="UP000822688"/>
    </source>
</evidence>
<keyword evidence="7" id="KW-0812">Transmembrane</keyword>
<organism evidence="10 11">
    <name type="scientific">Ceratodon purpureus</name>
    <name type="common">Fire moss</name>
    <name type="synonym">Dicranum purpureum</name>
    <dbReference type="NCBI Taxonomy" id="3225"/>
    <lineage>
        <taxon>Eukaryota</taxon>
        <taxon>Viridiplantae</taxon>
        <taxon>Streptophyta</taxon>
        <taxon>Embryophyta</taxon>
        <taxon>Bryophyta</taxon>
        <taxon>Bryophytina</taxon>
        <taxon>Bryopsida</taxon>
        <taxon>Dicranidae</taxon>
        <taxon>Pseudoditrichales</taxon>
        <taxon>Ditrichaceae</taxon>
        <taxon>Ceratodon</taxon>
    </lineage>
</organism>
<dbReference type="Gene3D" id="2.60.40.760">
    <property type="entry name" value="Expansin, cellulose-binding-like domain"/>
    <property type="match status" value="1"/>
</dbReference>
<comment type="function">
    <text evidence="6">Causes loosening and extension of plant cell walls by disrupting non-covalent bonding between cellulose microfibrils and matrix glucans. No enzymatic activity has been found.</text>
</comment>
<dbReference type="PROSITE" id="PS50842">
    <property type="entry name" value="EXPANSIN_EG45"/>
    <property type="match status" value="1"/>
</dbReference>
<dbReference type="InterPro" id="IPR002963">
    <property type="entry name" value="Expansin"/>
</dbReference>
<dbReference type="InterPro" id="IPR007118">
    <property type="entry name" value="Expan_Lol_pI"/>
</dbReference>
<evidence type="ECO:0000256" key="7">
    <source>
        <dbReference type="SAM" id="Phobius"/>
    </source>
</evidence>
<dbReference type="GO" id="GO:0005576">
    <property type="term" value="C:extracellular region"/>
    <property type="evidence" value="ECO:0007669"/>
    <property type="project" value="InterPro"/>
</dbReference>
<accession>A0A8T0IB57</accession>
<dbReference type="InterPro" id="IPR036749">
    <property type="entry name" value="Expansin_CBD_sf"/>
</dbReference>